<comment type="catalytic activity">
    <reaction evidence="9 12">
        <text>cytidine(4) in tRNA(Pro) + S-adenosyl-L-methionine = 2'-O-methylcytidine(4) in tRNA(Pro) + S-adenosyl-L-homocysteine + H(+)</text>
        <dbReference type="Rhea" id="RHEA:32767"/>
        <dbReference type="Rhea" id="RHEA-COMP:10397"/>
        <dbReference type="Rhea" id="RHEA-COMP:10398"/>
        <dbReference type="ChEBI" id="CHEBI:15378"/>
        <dbReference type="ChEBI" id="CHEBI:57856"/>
        <dbReference type="ChEBI" id="CHEBI:59789"/>
        <dbReference type="ChEBI" id="CHEBI:74495"/>
        <dbReference type="ChEBI" id="CHEBI:82748"/>
        <dbReference type="EC" id="2.1.1.225"/>
    </reaction>
</comment>
<evidence type="ECO:0000313" key="16">
    <source>
        <dbReference type="Proteomes" id="UP001591681"/>
    </source>
</evidence>
<dbReference type="Proteomes" id="UP001591681">
    <property type="component" value="Unassembled WGS sequence"/>
</dbReference>
<dbReference type="InterPro" id="IPR039044">
    <property type="entry name" value="Trm13"/>
</dbReference>
<evidence type="ECO:0000256" key="4">
    <source>
        <dbReference type="ARBA" id="ARBA00022691"/>
    </source>
</evidence>
<evidence type="ECO:0000256" key="1">
    <source>
        <dbReference type="ARBA" id="ARBA00005265"/>
    </source>
</evidence>
<keyword evidence="5 12" id="KW-0819">tRNA processing</keyword>
<keyword evidence="2 12" id="KW-0489">Methyltransferase</keyword>
<evidence type="ECO:0000256" key="8">
    <source>
        <dbReference type="ARBA" id="ARBA00022833"/>
    </source>
</evidence>
<keyword evidence="8 12" id="KW-0862">Zinc</keyword>
<evidence type="ECO:0000256" key="13">
    <source>
        <dbReference type="SAM" id="MobiDB-lite"/>
    </source>
</evidence>
<accession>A0ABD1JQZ5</accession>
<dbReference type="PANTHER" id="PTHR12998:SF0">
    <property type="entry name" value="TRNA:M(4)X MODIFICATION ENZYME TRM13 HOMOLOG"/>
    <property type="match status" value="1"/>
</dbReference>
<dbReference type="InterPro" id="IPR007871">
    <property type="entry name" value="Methyltransferase_TRM13"/>
</dbReference>
<keyword evidence="6 12" id="KW-0479">Metal-binding</keyword>
<organism evidence="15 16">
    <name type="scientific">Coilia grayii</name>
    <name type="common">Gray's grenadier anchovy</name>
    <dbReference type="NCBI Taxonomy" id="363190"/>
    <lineage>
        <taxon>Eukaryota</taxon>
        <taxon>Metazoa</taxon>
        <taxon>Chordata</taxon>
        <taxon>Craniata</taxon>
        <taxon>Vertebrata</taxon>
        <taxon>Euteleostomi</taxon>
        <taxon>Actinopterygii</taxon>
        <taxon>Neopterygii</taxon>
        <taxon>Teleostei</taxon>
        <taxon>Clupei</taxon>
        <taxon>Clupeiformes</taxon>
        <taxon>Clupeoidei</taxon>
        <taxon>Engraulidae</taxon>
        <taxon>Coilinae</taxon>
        <taxon>Coilia</taxon>
    </lineage>
</organism>
<evidence type="ECO:0000256" key="6">
    <source>
        <dbReference type="ARBA" id="ARBA00022723"/>
    </source>
</evidence>
<comment type="similarity">
    <text evidence="1 12">Belongs to the methyltransferase TRM13 family.</text>
</comment>
<comment type="catalytic activity">
    <reaction evidence="10 12">
        <text>cytidine(4) in tRNA(Gly)(GCC) + S-adenosyl-L-methionine = 2'-O-methylcytidine(4) in tRNA(Gly)(GCC) + S-adenosyl-L-homocysteine + H(+)</text>
        <dbReference type="Rhea" id="RHEA:43192"/>
        <dbReference type="Rhea" id="RHEA-COMP:10399"/>
        <dbReference type="Rhea" id="RHEA-COMP:10400"/>
        <dbReference type="ChEBI" id="CHEBI:15378"/>
        <dbReference type="ChEBI" id="CHEBI:57856"/>
        <dbReference type="ChEBI" id="CHEBI:59789"/>
        <dbReference type="ChEBI" id="CHEBI:74495"/>
        <dbReference type="ChEBI" id="CHEBI:82748"/>
        <dbReference type="EC" id="2.1.1.225"/>
    </reaction>
</comment>
<keyword evidence="16" id="KW-1185">Reference proteome</keyword>
<keyword evidence="4 12" id="KW-0949">S-adenosyl-L-methionine</keyword>
<evidence type="ECO:0000256" key="12">
    <source>
        <dbReference type="RuleBase" id="RU367103"/>
    </source>
</evidence>
<dbReference type="AlphaFoldDB" id="A0ABD1JQZ5"/>
<feature type="compositionally biased region" description="Acidic residues" evidence="13">
    <location>
        <begin position="287"/>
        <end position="299"/>
    </location>
</feature>
<dbReference type="Pfam" id="PF05206">
    <property type="entry name" value="TRM13"/>
    <property type="match status" value="1"/>
</dbReference>
<dbReference type="InterPro" id="IPR021721">
    <property type="entry name" value="Znf_CCCH-type_TRM13"/>
</dbReference>
<name>A0ABD1JQZ5_9TELE</name>
<evidence type="ECO:0000256" key="11">
    <source>
        <dbReference type="ARBA" id="ARBA00049393"/>
    </source>
</evidence>
<dbReference type="GO" id="GO:0032259">
    <property type="term" value="P:methylation"/>
    <property type="evidence" value="ECO:0007669"/>
    <property type="project" value="UniProtKB-KW"/>
</dbReference>
<reference evidence="15 16" key="1">
    <citation type="submission" date="2024-09" db="EMBL/GenBank/DDBJ databases">
        <title>A chromosome-level genome assembly of Gray's grenadier anchovy, Coilia grayii.</title>
        <authorList>
            <person name="Fu Z."/>
        </authorList>
    </citation>
    <scope>NUCLEOTIDE SEQUENCE [LARGE SCALE GENOMIC DNA]</scope>
    <source>
        <strain evidence="15">G4</strain>
        <tissue evidence="15">Muscle</tissue>
    </source>
</reference>
<dbReference type="EMBL" id="JBHFQA010000012">
    <property type="protein sequence ID" value="KAL2089291.1"/>
    <property type="molecule type" value="Genomic_DNA"/>
</dbReference>
<dbReference type="GO" id="GO:0008033">
    <property type="term" value="P:tRNA processing"/>
    <property type="evidence" value="ECO:0007669"/>
    <property type="project" value="UniProtKB-KW"/>
</dbReference>
<dbReference type="EC" id="2.1.1.225" evidence="12"/>
<feature type="region of interest" description="Disordered" evidence="13">
    <location>
        <begin position="287"/>
        <end position="308"/>
    </location>
</feature>
<keyword evidence="7 12" id="KW-0863">Zinc-finger</keyword>
<evidence type="ECO:0000256" key="5">
    <source>
        <dbReference type="ARBA" id="ARBA00022694"/>
    </source>
</evidence>
<gene>
    <name evidence="15" type="ORF">ACEWY4_013979</name>
</gene>
<feature type="domain" description="CHHC U11-48K-type" evidence="14">
    <location>
        <begin position="54"/>
        <end position="81"/>
    </location>
</feature>
<dbReference type="PANTHER" id="PTHR12998">
    <property type="entry name" value="TRNA:M(4)X MODIFICATION ENZYME TRM13 HOMOLOG"/>
    <property type="match status" value="1"/>
</dbReference>
<dbReference type="GO" id="GO:0008270">
    <property type="term" value="F:zinc ion binding"/>
    <property type="evidence" value="ECO:0007669"/>
    <property type="project" value="UniProtKB-KW"/>
</dbReference>
<dbReference type="GO" id="GO:0106050">
    <property type="term" value="F:tRNA 2'-O-methyltransferase activity"/>
    <property type="evidence" value="ECO:0007669"/>
    <property type="project" value="UniProtKB-UniRule"/>
</dbReference>
<proteinExistence type="inferred from homology"/>
<evidence type="ECO:0000256" key="9">
    <source>
        <dbReference type="ARBA" id="ARBA00048165"/>
    </source>
</evidence>
<dbReference type="PROSITE" id="PS51800">
    <property type="entry name" value="ZF_CHHC_U11_48K"/>
    <property type="match status" value="1"/>
</dbReference>
<sequence>MECAVVADNVAAPLPGRCAYFVERKKRYCKMVVGGGKAYCGEHANGDAGSDRKRISCPLDDKHTVYEDSLAKHLKKCNSKEKPKPLYYVKDINAGPDWDKNAVSDKVSLADYSREDMEQLLQKLKLAVKGLSLPHRESISTHPALHDALNDPKNGDFACKHLKQQASIVGNMASLDLLGSRRCVVEFGAGRGKLSHWIRTALQEAQDVHFLLVERSTTRFKVDGKNKGRDCTFERMQVDIQHLDLSKVPLLQEKRLPVVGVGKHLCGSATDLALRCLLERSSWSEDKDEEDSKDNVDDELPLRKTERGEGQAVAEWGGDWCAGVTVATVGDWCVHRPVLSSPLRLAALRGAELLPGAGLRGGRVPSFPAHVELGHVRHEQS</sequence>
<evidence type="ECO:0000313" key="15">
    <source>
        <dbReference type="EMBL" id="KAL2089291.1"/>
    </source>
</evidence>
<comment type="caution">
    <text evidence="15">The sequence shown here is derived from an EMBL/GenBank/DDBJ whole genome shotgun (WGS) entry which is preliminary data.</text>
</comment>
<comment type="function">
    <text evidence="12">tRNA methylase which 2'-O-methylates cytidine(4) in tRNA(Pro) and tRNA(Gly)(GCC), and adenosine(4) in tRNA(His).</text>
</comment>
<evidence type="ECO:0000256" key="10">
    <source>
        <dbReference type="ARBA" id="ARBA00048635"/>
    </source>
</evidence>
<dbReference type="Pfam" id="PF11722">
    <property type="entry name" value="zf-TRM13_CCCH"/>
    <property type="match status" value="1"/>
</dbReference>
<comment type="catalytic activity">
    <reaction evidence="11 12">
        <text>adenosine(4) in tRNA(His) + S-adenosyl-L-methionine = 2'-O-methyladenosine(4) in tRNA(His) + S-adenosyl-L-homocysteine + H(+)</text>
        <dbReference type="Rhea" id="RHEA:43196"/>
        <dbReference type="Rhea" id="RHEA-COMP:10401"/>
        <dbReference type="Rhea" id="RHEA-COMP:10402"/>
        <dbReference type="ChEBI" id="CHEBI:15378"/>
        <dbReference type="ChEBI" id="CHEBI:57856"/>
        <dbReference type="ChEBI" id="CHEBI:59789"/>
        <dbReference type="ChEBI" id="CHEBI:74411"/>
        <dbReference type="ChEBI" id="CHEBI:74477"/>
        <dbReference type="EC" id="2.1.1.225"/>
    </reaction>
</comment>
<evidence type="ECO:0000256" key="2">
    <source>
        <dbReference type="ARBA" id="ARBA00022603"/>
    </source>
</evidence>
<dbReference type="Pfam" id="PF05253">
    <property type="entry name" value="zf-U11-48K"/>
    <property type="match status" value="1"/>
</dbReference>
<dbReference type="InterPro" id="IPR022776">
    <property type="entry name" value="TRM13/UPF0224_CHHC_Znf_dom"/>
</dbReference>
<evidence type="ECO:0000259" key="14">
    <source>
        <dbReference type="PROSITE" id="PS51800"/>
    </source>
</evidence>
<keyword evidence="3 12" id="KW-0808">Transferase</keyword>
<evidence type="ECO:0000256" key="3">
    <source>
        <dbReference type="ARBA" id="ARBA00022679"/>
    </source>
</evidence>
<protein>
    <recommendedName>
        <fullName evidence="12">tRNA:m(4)X modification enzyme TRM13</fullName>
        <ecNumber evidence="12">2.1.1.225</ecNumber>
    </recommendedName>
</protein>
<evidence type="ECO:0000256" key="7">
    <source>
        <dbReference type="ARBA" id="ARBA00022771"/>
    </source>
</evidence>